<dbReference type="EMBL" id="JACCBX010000019">
    <property type="protein sequence ID" value="NYE09187.1"/>
    <property type="molecule type" value="Genomic_DNA"/>
</dbReference>
<comment type="caution">
    <text evidence="2">The sequence shown here is derived from an EMBL/GenBank/DDBJ whole genome shotgun (WGS) entry which is preliminary data.</text>
</comment>
<feature type="region of interest" description="Disordered" evidence="1">
    <location>
        <begin position="1"/>
        <end position="33"/>
    </location>
</feature>
<name>A0A852TP08_9BACI</name>
<accession>A0A852TP08</accession>
<evidence type="ECO:0000313" key="3">
    <source>
        <dbReference type="Proteomes" id="UP000548423"/>
    </source>
</evidence>
<proteinExistence type="predicted"/>
<feature type="compositionally biased region" description="Basic and acidic residues" evidence="1">
    <location>
        <begin position="1"/>
        <end position="11"/>
    </location>
</feature>
<reference evidence="3" key="2">
    <citation type="submission" date="2020-08" db="EMBL/GenBank/DDBJ databases">
        <title>The Agave Microbiome: Exploring the role of microbial communities in plant adaptations to desert environments.</title>
        <authorList>
            <person name="Partida-Martinez L.P."/>
        </authorList>
    </citation>
    <scope>NUCLEOTIDE SEQUENCE [LARGE SCALE GENOMIC DNA]</scope>
    <source>
        <strain evidence="3">AT2.8</strain>
    </source>
</reference>
<gene>
    <name evidence="2" type="ORF">F4694_006044</name>
</gene>
<sequence length="48" mass="5519">MSYNQKKDVEKMPANQVDQEETVPNSEKSPEFDVFGTALNDLHSPFEF</sequence>
<reference evidence="3" key="1">
    <citation type="submission" date="2020-07" db="EMBL/GenBank/DDBJ databases">
        <authorList>
            <person name="Partida-Martinez L."/>
            <person name="Huntemann M."/>
            <person name="Clum A."/>
            <person name="Wang J."/>
            <person name="Palaniappan K."/>
            <person name="Ritter S."/>
            <person name="Chen I.-M."/>
            <person name="Stamatis D."/>
            <person name="Reddy T."/>
            <person name="O'Malley R."/>
            <person name="Daum C."/>
            <person name="Shapiro N."/>
            <person name="Ivanova N."/>
            <person name="Kyrpides N."/>
            <person name="Woyke T."/>
        </authorList>
    </citation>
    <scope>NUCLEOTIDE SEQUENCE [LARGE SCALE GENOMIC DNA]</scope>
    <source>
        <strain evidence="3">AT2.8</strain>
    </source>
</reference>
<evidence type="ECO:0000256" key="1">
    <source>
        <dbReference type="SAM" id="MobiDB-lite"/>
    </source>
</evidence>
<protein>
    <submittedName>
        <fullName evidence="2">Uncharacterized protein</fullName>
    </submittedName>
</protein>
<organism evidence="2 3">
    <name type="scientific">Neobacillus niacini</name>
    <dbReference type="NCBI Taxonomy" id="86668"/>
    <lineage>
        <taxon>Bacteria</taxon>
        <taxon>Bacillati</taxon>
        <taxon>Bacillota</taxon>
        <taxon>Bacilli</taxon>
        <taxon>Bacillales</taxon>
        <taxon>Bacillaceae</taxon>
        <taxon>Neobacillus</taxon>
    </lineage>
</organism>
<evidence type="ECO:0000313" key="2">
    <source>
        <dbReference type="EMBL" id="NYE09187.1"/>
    </source>
</evidence>
<dbReference type="Proteomes" id="UP000548423">
    <property type="component" value="Unassembled WGS sequence"/>
</dbReference>
<dbReference type="AlphaFoldDB" id="A0A852TP08"/>